<sequence length="54" mass="5781">QVFFFDDKASNVEHFQGSGMNAYQVSCGSRDGDHGYCGGQTSEVTQGSGVKTCR</sequence>
<proteinExistence type="predicted"/>
<dbReference type="AlphaFoldDB" id="A0A813KKN7"/>
<dbReference type="EMBL" id="CAJNNW010031137">
    <property type="protein sequence ID" value="CAE8706159.1"/>
    <property type="molecule type" value="Genomic_DNA"/>
</dbReference>
<organism evidence="1 2">
    <name type="scientific">Polarella glacialis</name>
    <name type="common">Dinoflagellate</name>
    <dbReference type="NCBI Taxonomy" id="89957"/>
    <lineage>
        <taxon>Eukaryota</taxon>
        <taxon>Sar</taxon>
        <taxon>Alveolata</taxon>
        <taxon>Dinophyceae</taxon>
        <taxon>Suessiales</taxon>
        <taxon>Suessiaceae</taxon>
        <taxon>Polarella</taxon>
    </lineage>
</organism>
<dbReference type="Proteomes" id="UP000626109">
    <property type="component" value="Unassembled WGS sequence"/>
</dbReference>
<comment type="caution">
    <text evidence="1">The sequence shown here is derived from an EMBL/GenBank/DDBJ whole genome shotgun (WGS) entry which is preliminary data.</text>
</comment>
<name>A0A813KKN7_POLGL</name>
<feature type="non-terminal residue" evidence="1">
    <location>
        <position position="54"/>
    </location>
</feature>
<protein>
    <submittedName>
        <fullName evidence="1">Uncharacterized protein</fullName>
    </submittedName>
</protein>
<evidence type="ECO:0000313" key="2">
    <source>
        <dbReference type="Proteomes" id="UP000626109"/>
    </source>
</evidence>
<gene>
    <name evidence="1" type="ORF">PGLA2088_LOCUS34046</name>
</gene>
<evidence type="ECO:0000313" key="1">
    <source>
        <dbReference type="EMBL" id="CAE8706159.1"/>
    </source>
</evidence>
<accession>A0A813KKN7</accession>
<reference evidence="1" key="1">
    <citation type="submission" date="2021-02" db="EMBL/GenBank/DDBJ databases">
        <authorList>
            <person name="Dougan E. K."/>
            <person name="Rhodes N."/>
            <person name="Thang M."/>
            <person name="Chan C."/>
        </authorList>
    </citation>
    <scope>NUCLEOTIDE SEQUENCE</scope>
</reference>